<dbReference type="GO" id="GO:0016363">
    <property type="term" value="C:nuclear matrix"/>
    <property type="evidence" value="ECO:0007669"/>
    <property type="project" value="TreeGrafter"/>
</dbReference>
<sequence>PNDFPNDYPNDFPADPEADSADFRREQQFHGRARENFGSRGPNWGRERPRGVWNEPRGFFGNSRRGIPSLFSQNLLPEPGGFAGTRGGFGGNFRGMKPRMRRAWKVWDADFRLQRKKLRRDSVGKKRKQQSSCDEPESKAAKTDGSENSDSDNGRE</sequence>
<proteinExistence type="predicted"/>
<protein>
    <submittedName>
        <fullName evidence="2">AKP8L protein</fullName>
    </submittedName>
</protein>
<accession>A0A7K6D572</accession>
<dbReference type="Proteomes" id="UP000571324">
    <property type="component" value="Unassembled WGS sequence"/>
</dbReference>
<feature type="region of interest" description="Disordered" evidence="1">
    <location>
        <begin position="117"/>
        <end position="156"/>
    </location>
</feature>
<dbReference type="GO" id="GO:0034237">
    <property type="term" value="F:protein kinase A regulatory subunit binding"/>
    <property type="evidence" value="ECO:0007669"/>
    <property type="project" value="TreeGrafter"/>
</dbReference>
<dbReference type="OrthoDB" id="9218764at2759"/>
<dbReference type="EMBL" id="VZRL01003029">
    <property type="protein sequence ID" value="NWV22129.1"/>
    <property type="molecule type" value="Genomic_DNA"/>
</dbReference>
<feature type="compositionally biased region" description="Basic and acidic residues" evidence="1">
    <location>
        <begin position="136"/>
        <end position="145"/>
    </location>
</feature>
<feature type="non-terminal residue" evidence="2">
    <location>
        <position position="156"/>
    </location>
</feature>
<feature type="compositionally biased region" description="Basic residues" evidence="1">
    <location>
        <begin position="117"/>
        <end position="129"/>
    </location>
</feature>
<feature type="compositionally biased region" description="Basic and acidic residues" evidence="1">
    <location>
        <begin position="21"/>
        <end position="37"/>
    </location>
</feature>
<dbReference type="AlphaFoldDB" id="A0A7K6D572"/>
<reference evidence="2 3" key="1">
    <citation type="submission" date="2019-09" db="EMBL/GenBank/DDBJ databases">
        <title>Bird 10,000 Genomes (B10K) Project - Family phase.</title>
        <authorList>
            <person name="Zhang G."/>
        </authorList>
    </citation>
    <scope>NUCLEOTIDE SEQUENCE [LARGE SCALE GENOMIC DNA]</scope>
    <source>
        <strain evidence="2">B10K-DU-029-52</strain>
    </source>
</reference>
<feature type="region of interest" description="Disordered" evidence="1">
    <location>
        <begin position="76"/>
        <end position="95"/>
    </location>
</feature>
<evidence type="ECO:0000256" key="1">
    <source>
        <dbReference type="SAM" id="MobiDB-lite"/>
    </source>
</evidence>
<dbReference type="PANTHER" id="PTHR12190">
    <property type="entry name" value="A-KINASE ANCHOR PROTEIN AKAP 8"/>
    <property type="match status" value="1"/>
</dbReference>
<name>A0A7K6D572_9PASS</name>
<evidence type="ECO:0000313" key="2">
    <source>
        <dbReference type="EMBL" id="NWV22129.1"/>
    </source>
</evidence>
<feature type="non-terminal residue" evidence="2">
    <location>
        <position position="1"/>
    </location>
</feature>
<feature type="compositionally biased region" description="Gly residues" evidence="1">
    <location>
        <begin position="81"/>
        <end position="93"/>
    </location>
</feature>
<gene>
    <name evidence="2" type="primary">Akap8l_1</name>
    <name evidence="2" type="ORF">ORISOL_R15643</name>
</gene>
<feature type="region of interest" description="Disordered" evidence="1">
    <location>
        <begin position="1"/>
        <end position="65"/>
    </location>
</feature>
<organism evidence="2 3">
    <name type="scientific">Origma solitaria</name>
    <dbReference type="NCBI Taxonomy" id="720586"/>
    <lineage>
        <taxon>Eukaryota</taxon>
        <taxon>Metazoa</taxon>
        <taxon>Chordata</taxon>
        <taxon>Craniata</taxon>
        <taxon>Vertebrata</taxon>
        <taxon>Euteleostomi</taxon>
        <taxon>Archelosauria</taxon>
        <taxon>Archosauria</taxon>
        <taxon>Dinosauria</taxon>
        <taxon>Saurischia</taxon>
        <taxon>Theropoda</taxon>
        <taxon>Coelurosauria</taxon>
        <taxon>Aves</taxon>
        <taxon>Neognathae</taxon>
        <taxon>Neoaves</taxon>
        <taxon>Telluraves</taxon>
        <taxon>Australaves</taxon>
        <taxon>Passeriformes</taxon>
        <taxon>Meliphagoidea</taxon>
        <taxon>Acanthizidae</taxon>
        <taxon>Origma</taxon>
    </lineage>
</organism>
<dbReference type="PANTHER" id="PTHR12190:SF4">
    <property type="entry name" value="A-KINASE ANCHOR PROTEIN 8-LIKE"/>
    <property type="match status" value="1"/>
</dbReference>
<dbReference type="InterPro" id="IPR007071">
    <property type="entry name" value="AKAP95"/>
</dbReference>
<dbReference type="GO" id="GO:0003677">
    <property type="term" value="F:DNA binding"/>
    <property type="evidence" value="ECO:0007669"/>
    <property type="project" value="InterPro"/>
</dbReference>
<comment type="caution">
    <text evidence="2">The sequence shown here is derived from an EMBL/GenBank/DDBJ whole genome shotgun (WGS) entry which is preliminary data.</text>
</comment>
<keyword evidence="3" id="KW-1185">Reference proteome</keyword>
<evidence type="ECO:0000313" key="3">
    <source>
        <dbReference type="Proteomes" id="UP000571324"/>
    </source>
</evidence>